<dbReference type="Gene3D" id="3.90.1480.10">
    <property type="entry name" value="Alpha-2,3-sialyltransferase"/>
    <property type="match status" value="1"/>
</dbReference>
<proteinExistence type="predicted"/>
<organism evidence="1 2">
    <name type="scientific">Rhizobium aouanii</name>
    <dbReference type="NCBI Taxonomy" id="3118145"/>
    <lineage>
        <taxon>Bacteria</taxon>
        <taxon>Pseudomonadati</taxon>
        <taxon>Pseudomonadota</taxon>
        <taxon>Alphaproteobacteria</taxon>
        <taxon>Hyphomicrobiales</taxon>
        <taxon>Rhizobiaceae</taxon>
        <taxon>Rhizobium/Agrobacterium group</taxon>
        <taxon>Rhizobium</taxon>
    </lineage>
</organism>
<comment type="caution">
    <text evidence="1">The sequence shown here is derived from an EMBL/GenBank/DDBJ whole genome shotgun (WGS) entry which is preliminary data.</text>
</comment>
<accession>A0ABU8CV96</accession>
<evidence type="ECO:0000313" key="1">
    <source>
        <dbReference type="EMBL" id="MEI1252762.1"/>
    </source>
</evidence>
<protein>
    <recommendedName>
        <fullName evidence="3">DUF115 domain-containing protein</fullName>
    </recommendedName>
</protein>
<keyword evidence="2" id="KW-1185">Reference proteome</keyword>
<dbReference type="Proteomes" id="UP001531129">
    <property type="component" value="Unassembled WGS sequence"/>
</dbReference>
<dbReference type="RefSeq" id="WP_335916467.1">
    <property type="nucleotide sequence ID" value="NZ_JBAMYB010000028.1"/>
</dbReference>
<name>A0ABU8CV96_9HYPH</name>
<evidence type="ECO:0008006" key="3">
    <source>
        <dbReference type="Google" id="ProtNLM"/>
    </source>
</evidence>
<evidence type="ECO:0000313" key="2">
    <source>
        <dbReference type="Proteomes" id="UP001531129"/>
    </source>
</evidence>
<gene>
    <name evidence="1" type="ORF">V8Q02_32945</name>
</gene>
<reference evidence="1 2" key="1">
    <citation type="submission" date="2024-01" db="EMBL/GenBank/DDBJ databases">
        <title>Draft genome sequences of three bacterial strains isolated from Acacia saligna represent a potential new species within the genus Rhizobium.</title>
        <authorList>
            <person name="Tambong J.T."/>
            <person name="Mnasri B."/>
        </authorList>
    </citation>
    <scope>NUCLEOTIDE SEQUENCE [LARGE SCALE GENOMIC DNA]</scope>
    <source>
        <strain evidence="1 2">1AS12I</strain>
    </source>
</reference>
<sequence length="289" mass="32820">MAAALRKILTFGSMLLPYGVHELRRRLSTRHKFSADVARSLAENRQLAGQHEGGRCFILGNGPSVKGLDLSRLQGETVITVSNGYLHSDFGKFQSRYHCVPQITYGLMTSEDVIRWFDEMHSHLGGAAELFLSSTEAELVREHNLFSGRTVRYLVLGESFDERTSEEVVDISRPVPRVESVPVMALMIAMYLGFKEIILLGVDHDRFLTSSYGYAFDLKVQKGKDFTVNADGTLTRTRHDEFQQLARLWRQYRAIANIARANDIRILNSTPGGALDEFERRPFEAWFEK</sequence>
<dbReference type="EMBL" id="JBAMYC010000029">
    <property type="protein sequence ID" value="MEI1252762.1"/>
    <property type="molecule type" value="Genomic_DNA"/>
</dbReference>